<dbReference type="AlphaFoldDB" id="A0A5C2S4N6"/>
<name>A0A5C2S4N6_9APHY</name>
<reference evidence="1" key="1">
    <citation type="journal article" date="2018" name="Genome Biol. Evol.">
        <title>Genomics and development of Lentinus tigrinus, a white-rot wood-decaying mushroom with dimorphic fruiting bodies.</title>
        <authorList>
            <person name="Wu B."/>
            <person name="Xu Z."/>
            <person name="Knudson A."/>
            <person name="Carlson A."/>
            <person name="Chen N."/>
            <person name="Kovaka S."/>
            <person name="LaButti K."/>
            <person name="Lipzen A."/>
            <person name="Pennachio C."/>
            <person name="Riley R."/>
            <person name="Schakwitz W."/>
            <person name="Umezawa K."/>
            <person name="Ohm R.A."/>
            <person name="Grigoriev I.V."/>
            <person name="Nagy L.G."/>
            <person name="Gibbons J."/>
            <person name="Hibbett D."/>
        </authorList>
    </citation>
    <scope>NUCLEOTIDE SEQUENCE [LARGE SCALE GENOMIC DNA]</scope>
    <source>
        <strain evidence="1">ALCF2SS1-6</strain>
    </source>
</reference>
<evidence type="ECO:0000313" key="1">
    <source>
        <dbReference type="EMBL" id="RPD58635.1"/>
    </source>
</evidence>
<dbReference type="Proteomes" id="UP000313359">
    <property type="component" value="Unassembled WGS sequence"/>
</dbReference>
<sequence>MESEGELQTEELELQPALLIYGRAGRAGARPGGHAAMIHRTSSARSYGHQGTIFALIDGSGRAEARFQCEVDGPLSPVYDELRPCARHRVESFRDSLLVAQMCVPGASVGMHELWLVFAALRGLAATCVALDSVAQPRSNCTRHRPAEGFAVSDTVETSSAYRRVHPPSIVAGQAPTRRAGSYAFIGGFM</sequence>
<organism evidence="1 2">
    <name type="scientific">Lentinus tigrinus ALCF2SS1-6</name>
    <dbReference type="NCBI Taxonomy" id="1328759"/>
    <lineage>
        <taxon>Eukaryota</taxon>
        <taxon>Fungi</taxon>
        <taxon>Dikarya</taxon>
        <taxon>Basidiomycota</taxon>
        <taxon>Agaricomycotina</taxon>
        <taxon>Agaricomycetes</taxon>
        <taxon>Polyporales</taxon>
        <taxon>Polyporaceae</taxon>
        <taxon>Lentinus</taxon>
    </lineage>
</organism>
<dbReference type="EMBL" id="ML122274">
    <property type="protein sequence ID" value="RPD58635.1"/>
    <property type="molecule type" value="Genomic_DNA"/>
</dbReference>
<keyword evidence="2" id="KW-1185">Reference proteome</keyword>
<evidence type="ECO:0000313" key="2">
    <source>
        <dbReference type="Proteomes" id="UP000313359"/>
    </source>
</evidence>
<proteinExistence type="predicted"/>
<accession>A0A5C2S4N6</accession>
<gene>
    <name evidence="1" type="ORF">L227DRAFT_183319</name>
</gene>
<protein>
    <submittedName>
        <fullName evidence="1">Uncharacterized protein</fullName>
    </submittedName>
</protein>